<evidence type="ECO:0000256" key="1">
    <source>
        <dbReference type="ARBA" id="ARBA00004123"/>
    </source>
</evidence>
<name>A0ABQ9EKC5_TEGGR</name>
<dbReference type="SMART" id="SM00181">
    <property type="entry name" value="EGF"/>
    <property type="match status" value="5"/>
</dbReference>
<evidence type="ECO:0000256" key="6">
    <source>
        <dbReference type="ARBA" id="ARBA00022737"/>
    </source>
</evidence>
<dbReference type="CDD" id="cd00054">
    <property type="entry name" value="EGF_CA"/>
    <property type="match status" value="1"/>
</dbReference>
<evidence type="ECO:0000256" key="19">
    <source>
        <dbReference type="SAM" id="MobiDB-lite"/>
    </source>
</evidence>
<keyword evidence="4 20" id="KW-0812">Transmembrane</keyword>
<keyword evidence="16" id="KW-0325">Glycoprotein</keyword>
<sequence length="950" mass="104611">MFNLLVIITLYLFNLEQKMYNHCLVFVLLCYGLLYYQDASCQKYFGQCGDSVCGNLTCVQHHHNVSTYSCLRACHTNDTAETDCASLFNCSTRVCAGGFLCMSYVNYSVCQCQVGLSGDQCEVNVTVECPDRCSNYTDVCTNRTNGDIVCHCDRHRAGKNCSVYLCSNQTTCGDYGSCRPDPDSIEGYKCLCQDGFTGSLCNKPINECASNPCKNGAICHDVIGSFWCNCTGNWTGPVCDVSGDDTVCRINNCSTKSINGICDKECDDIVCNFDNTDCLFGVDNPWKSCLAGDRHCMNKFNDGTCDAKCNNEKCLYDGFDCLPPVNCENEQCYMTINDGHCDVNCSSKDCFYDGYDCYLSSSQTYIGSIIFHFSSNLNLSESNNILNLLAQQIGLGTRVGLFLKKPYNMSHVREVGMQKIVYDIELLFSCGDNSKHCWTSIQSYRIFLAAFLKRNYNLALPENITTITACPLSMYGEHCNMTCNRNCIAFCDTVTGICNGGCVSGYHGEMCDETPNSQEEEKRRLNIIVSIVIVILILVAVVILVIILCFCKQRKLRAKKEPGTQLNNKRHSSVSRQGTIPLSTASRGLELDNAKLVIDLDSDHDVINLDDDKHQLISTTGSTERLIADDNNKGEEVETDLGANVTDKELKVEETDENLKKRAIGEELGAEVTDKDLESKVTDENLEEKVTDEDLESKVTDENLGEKVTDEDLESKVTDENLGENVTDEDLEANVTDKDLGAKVTEENLKTVVNHEDLGANITFEDLGAKVTGEDLGAKVTNEDLEAKVTDDEDLGAKVTNRDLGAKVTGDDLGAKLTEENLNTVFTDKDLGAKATSEDLKAKVNDEDLGSKVTDKDLGENVTDEDLGSKVTDEDLGSKVTDKDLGSKVNDEDLAVKVNNENLGVKINEDNIQNEVAADSKDIEFSKDNQISTGHTDENMAEITEDKKAI</sequence>
<dbReference type="InterPro" id="IPR000800">
    <property type="entry name" value="Notch_dom"/>
</dbReference>
<dbReference type="SMART" id="SM00179">
    <property type="entry name" value="EGF_CA"/>
    <property type="match status" value="1"/>
</dbReference>
<dbReference type="PROSITE" id="PS50026">
    <property type="entry name" value="EGF_3"/>
    <property type="match status" value="3"/>
</dbReference>
<dbReference type="InterPro" id="IPR035993">
    <property type="entry name" value="Notch-like_dom_sf"/>
</dbReference>
<evidence type="ECO:0000256" key="12">
    <source>
        <dbReference type="ARBA" id="ARBA00023136"/>
    </source>
</evidence>
<dbReference type="Proteomes" id="UP001217089">
    <property type="component" value="Unassembled WGS sequence"/>
</dbReference>
<keyword evidence="15" id="KW-0804">Transcription</keyword>
<keyword evidence="8" id="KW-0914">Notch signaling pathway</keyword>
<proteinExistence type="predicted"/>
<evidence type="ECO:0000256" key="3">
    <source>
        <dbReference type="ARBA" id="ARBA00022536"/>
    </source>
</evidence>
<feature type="domain" description="LNR" evidence="22">
    <location>
        <begin position="289"/>
        <end position="332"/>
    </location>
</feature>
<accession>A0ABQ9EKC5</accession>
<evidence type="ECO:0000256" key="7">
    <source>
        <dbReference type="ARBA" id="ARBA00022782"/>
    </source>
</evidence>
<dbReference type="PROSITE" id="PS00022">
    <property type="entry name" value="EGF_1"/>
    <property type="match status" value="3"/>
</dbReference>
<evidence type="ECO:0000256" key="17">
    <source>
        <dbReference type="ARBA" id="ARBA00023242"/>
    </source>
</evidence>
<keyword evidence="6" id="KW-0677">Repeat</keyword>
<gene>
    <name evidence="23" type="ORF">KUTeg_015824</name>
</gene>
<evidence type="ECO:0000256" key="5">
    <source>
        <dbReference type="ARBA" id="ARBA00022729"/>
    </source>
</evidence>
<feature type="disulfide bond" evidence="18">
    <location>
        <begin position="230"/>
        <end position="239"/>
    </location>
</feature>
<keyword evidence="3 18" id="KW-0245">EGF-like domain</keyword>
<feature type="region of interest" description="Disordered" evidence="19">
    <location>
        <begin position="851"/>
        <end position="885"/>
    </location>
</feature>
<keyword evidence="17" id="KW-0539">Nucleus</keyword>
<keyword evidence="14" id="KW-0010">Activator</keyword>
<reference evidence="23 24" key="1">
    <citation type="submission" date="2022-12" db="EMBL/GenBank/DDBJ databases">
        <title>Chromosome-level genome of Tegillarca granosa.</title>
        <authorList>
            <person name="Kim J."/>
        </authorList>
    </citation>
    <scope>NUCLEOTIDE SEQUENCE [LARGE SCALE GENOMIC DNA]</scope>
    <source>
        <strain evidence="23">Teg-2019</strain>
        <tissue evidence="23">Adductor muscle</tissue>
    </source>
</reference>
<keyword evidence="10" id="KW-0805">Transcription regulation</keyword>
<keyword evidence="24" id="KW-1185">Reference proteome</keyword>
<evidence type="ECO:0000256" key="13">
    <source>
        <dbReference type="ARBA" id="ARBA00023157"/>
    </source>
</evidence>
<evidence type="ECO:0000256" key="20">
    <source>
        <dbReference type="SAM" id="Phobius"/>
    </source>
</evidence>
<feature type="domain" description="EGF-like" evidence="21">
    <location>
        <begin position="162"/>
        <end position="202"/>
    </location>
</feature>
<evidence type="ECO:0000313" key="23">
    <source>
        <dbReference type="EMBL" id="KAJ8305279.1"/>
    </source>
</evidence>
<feature type="transmembrane region" description="Helical" evidence="20">
    <location>
        <begin position="527"/>
        <end position="551"/>
    </location>
</feature>
<feature type="domain" description="EGF-like" evidence="21">
    <location>
        <begin position="204"/>
        <end position="240"/>
    </location>
</feature>
<dbReference type="PROSITE" id="PS50258">
    <property type="entry name" value="LNR"/>
    <property type="match status" value="1"/>
</dbReference>
<dbReference type="SUPFAM" id="SSF57196">
    <property type="entry name" value="EGF/Laminin"/>
    <property type="match status" value="2"/>
</dbReference>
<evidence type="ECO:0000256" key="4">
    <source>
        <dbReference type="ARBA" id="ARBA00022692"/>
    </source>
</evidence>
<feature type="compositionally biased region" description="Basic and acidic residues" evidence="19">
    <location>
        <begin position="867"/>
        <end position="885"/>
    </location>
</feature>
<evidence type="ECO:0000313" key="24">
    <source>
        <dbReference type="Proteomes" id="UP001217089"/>
    </source>
</evidence>
<keyword evidence="9 20" id="KW-1133">Transmembrane helix</keyword>
<evidence type="ECO:0000256" key="10">
    <source>
        <dbReference type="ARBA" id="ARBA00023015"/>
    </source>
</evidence>
<feature type="region of interest" description="Disordered" evidence="19">
    <location>
        <begin position="918"/>
        <end position="950"/>
    </location>
</feature>
<dbReference type="Pfam" id="PF00008">
    <property type="entry name" value="EGF"/>
    <property type="match status" value="1"/>
</dbReference>
<dbReference type="SUPFAM" id="SSF90193">
    <property type="entry name" value="Notch domain"/>
    <property type="match status" value="2"/>
</dbReference>
<protein>
    <submittedName>
        <fullName evidence="23">Uncharacterized protein</fullName>
    </submittedName>
</protein>
<evidence type="ECO:0000256" key="16">
    <source>
        <dbReference type="ARBA" id="ARBA00023180"/>
    </source>
</evidence>
<feature type="compositionally biased region" description="Basic and acidic residues" evidence="19">
    <location>
        <begin position="918"/>
        <end position="927"/>
    </location>
</feature>
<feature type="disulfide bond" evidence="18">
    <location>
        <begin position="112"/>
        <end position="121"/>
    </location>
</feature>
<dbReference type="SMART" id="SM00004">
    <property type="entry name" value="NL"/>
    <property type="match status" value="3"/>
</dbReference>
<dbReference type="Gene3D" id="2.10.25.10">
    <property type="entry name" value="Laminin"/>
    <property type="match status" value="1"/>
</dbReference>
<evidence type="ECO:0000256" key="2">
    <source>
        <dbReference type="ARBA" id="ARBA00004251"/>
    </source>
</evidence>
<evidence type="ECO:0000256" key="8">
    <source>
        <dbReference type="ARBA" id="ARBA00022976"/>
    </source>
</evidence>
<dbReference type="PROSITE" id="PS01186">
    <property type="entry name" value="EGF_2"/>
    <property type="match status" value="1"/>
</dbReference>
<dbReference type="PANTHER" id="PTHR45836:SF13">
    <property type="entry name" value="PROTEIN CRUMBS"/>
    <property type="match status" value="1"/>
</dbReference>
<dbReference type="PRINTS" id="PR01452">
    <property type="entry name" value="LNOTCHREPEAT"/>
</dbReference>
<dbReference type="InterPro" id="IPR001881">
    <property type="entry name" value="EGF-like_Ca-bd_dom"/>
</dbReference>
<keyword evidence="12 20" id="KW-0472">Membrane</keyword>
<feature type="disulfide bond" evidence="18">
    <location>
        <begin position="192"/>
        <end position="201"/>
    </location>
</feature>
<keyword evidence="11" id="KW-0040">ANK repeat</keyword>
<keyword evidence="7" id="KW-0221">Differentiation</keyword>
<dbReference type="PANTHER" id="PTHR45836">
    <property type="entry name" value="SLIT HOMOLOG"/>
    <property type="match status" value="1"/>
</dbReference>
<evidence type="ECO:0000256" key="18">
    <source>
        <dbReference type="PROSITE-ProRule" id="PRU00076"/>
    </source>
</evidence>
<comment type="caution">
    <text evidence="18">Lacks conserved residue(s) required for the propagation of feature annotation.</text>
</comment>
<dbReference type="Pfam" id="PF00066">
    <property type="entry name" value="Notch"/>
    <property type="match status" value="3"/>
</dbReference>
<keyword evidence="13 18" id="KW-1015">Disulfide bond</keyword>
<dbReference type="InterPro" id="IPR000742">
    <property type="entry name" value="EGF"/>
</dbReference>
<organism evidence="23 24">
    <name type="scientific">Tegillarca granosa</name>
    <name type="common">Malaysian cockle</name>
    <name type="synonym">Anadara granosa</name>
    <dbReference type="NCBI Taxonomy" id="220873"/>
    <lineage>
        <taxon>Eukaryota</taxon>
        <taxon>Metazoa</taxon>
        <taxon>Spiralia</taxon>
        <taxon>Lophotrochozoa</taxon>
        <taxon>Mollusca</taxon>
        <taxon>Bivalvia</taxon>
        <taxon>Autobranchia</taxon>
        <taxon>Pteriomorphia</taxon>
        <taxon>Arcoida</taxon>
        <taxon>Arcoidea</taxon>
        <taxon>Arcidae</taxon>
        <taxon>Tegillarca</taxon>
    </lineage>
</organism>
<evidence type="ECO:0000259" key="22">
    <source>
        <dbReference type="PROSITE" id="PS50258"/>
    </source>
</evidence>
<feature type="domain" description="EGF-like" evidence="21">
    <location>
        <begin position="86"/>
        <end position="122"/>
    </location>
</feature>
<comment type="caution">
    <text evidence="23">The sequence shown here is derived from an EMBL/GenBank/DDBJ whole genome shotgun (WGS) entry which is preliminary data.</text>
</comment>
<evidence type="ECO:0000256" key="11">
    <source>
        <dbReference type="ARBA" id="ARBA00023043"/>
    </source>
</evidence>
<comment type="subcellular location">
    <subcellularLocation>
        <location evidence="2">Cell membrane</location>
        <topology evidence="2">Single-pass type I membrane protein</topology>
    </subcellularLocation>
    <subcellularLocation>
        <location evidence="1">Nucleus</location>
    </subcellularLocation>
</comment>
<dbReference type="PROSITE" id="PS00010">
    <property type="entry name" value="ASX_HYDROXYL"/>
    <property type="match status" value="1"/>
</dbReference>
<evidence type="ECO:0000259" key="21">
    <source>
        <dbReference type="PROSITE" id="PS50026"/>
    </source>
</evidence>
<evidence type="ECO:0000256" key="14">
    <source>
        <dbReference type="ARBA" id="ARBA00023159"/>
    </source>
</evidence>
<dbReference type="Gene3D" id="4.10.470.20">
    <property type="match status" value="2"/>
</dbReference>
<dbReference type="InterPro" id="IPR000152">
    <property type="entry name" value="EGF-type_Asp/Asn_hydroxyl_site"/>
</dbReference>
<dbReference type="EMBL" id="JARBDR010000813">
    <property type="protein sequence ID" value="KAJ8305279.1"/>
    <property type="molecule type" value="Genomic_DNA"/>
</dbReference>
<evidence type="ECO:0000256" key="15">
    <source>
        <dbReference type="ARBA" id="ARBA00023163"/>
    </source>
</evidence>
<evidence type="ECO:0000256" key="9">
    <source>
        <dbReference type="ARBA" id="ARBA00022989"/>
    </source>
</evidence>
<dbReference type="InterPro" id="IPR051355">
    <property type="entry name" value="Notch/Slit_guidance"/>
</dbReference>
<keyword evidence="5" id="KW-0732">Signal</keyword>